<evidence type="ECO:0008006" key="4">
    <source>
        <dbReference type="Google" id="ProtNLM"/>
    </source>
</evidence>
<accession>A0AAV9H813</accession>
<dbReference type="Proteomes" id="UP001321749">
    <property type="component" value="Unassembled WGS sequence"/>
</dbReference>
<reference evidence="2" key="2">
    <citation type="submission" date="2023-06" db="EMBL/GenBank/DDBJ databases">
        <authorList>
            <consortium name="Lawrence Berkeley National Laboratory"/>
            <person name="Mondo S.J."/>
            <person name="Hensen N."/>
            <person name="Bonometti L."/>
            <person name="Westerberg I."/>
            <person name="Brannstrom I.O."/>
            <person name="Guillou S."/>
            <person name="Cros-Aarteil S."/>
            <person name="Calhoun S."/>
            <person name="Haridas S."/>
            <person name="Kuo A."/>
            <person name="Pangilinan J."/>
            <person name="Riley R."/>
            <person name="Labutti K."/>
            <person name="Andreopoulos B."/>
            <person name="Lipzen A."/>
            <person name="Chen C."/>
            <person name="Yanf M."/>
            <person name="Daum C."/>
            <person name="Ng V."/>
            <person name="Clum A."/>
            <person name="Steindorff A."/>
            <person name="Ohm R."/>
            <person name="Martin F."/>
            <person name="Silar P."/>
            <person name="Natvig D."/>
            <person name="Lalanne C."/>
            <person name="Gautier V."/>
            <person name="Ament-Velasquez S.L."/>
            <person name="Kruys A."/>
            <person name="Hutchinson M.I."/>
            <person name="Powell A.J."/>
            <person name="Barry K."/>
            <person name="Miller A.N."/>
            <person name="Grigoriev I.V."/>
            <person name="Debuchy R."/>
            <person name="Gladieux P."/>
            <person name="Thoren M.H."/>
            <person name="Johannesson H."/>
        </authorList>
    </citation>
    <scope>NUCLEOTIDE SEQUENCE</scope>
    <source>
        <strain evidence="2">PSN324</strain>
    </source>
</reference>
<reference evidence="2" key="1">
    <citation type="journal article" date="2023" name="Mol. Phylogenet. Evol.">
        <title>Genome-scale phylogeny and comparative genomics of the fungal order Sordariales.</title>
        <authorList>
            <person name="Hensen N."/>
            <person name="Bonometti L."/>
            <person name="Westerberg I."/>
            <person name="Brannstrom I.O."/>
            <person name="Guillou S."/>
            <person name="Cros-Aarteil S."/>
            <person name="Calhoun S."/>
            <person name="Haridas S."/>
            <person name="Kuo A."/>
            <person name="Mondo S."/>
            <person name="Pangilinan J."/>
            <person name="Riley R."/>
            <person name="LaButti K."/>
            <person name="Andreopoulos B."/>
            <person name="Lipzen A."/>
            <person name="Chen C."/>
            <person name="Yan M."/>
            <person name="Daum C."/>
            <person name="Ng V."/>
            <person name="Clum A."/>
            <person name="Steindorff A."/>
            <person name="Ohm R.A."/>
            <person name="Martin F."/>
            <person name="Silar P."/>
            <person name="Natvig D.O."/>
            <person name="Lalanne C."/>
            <person name="Gautier V."/>
            <person name="Ament-Velasquez S.L."/>
            <person name="Kruys A."/>
            <person name="Hutchinson M.I."/>
            <person name="Powell A.J."/>
            <person name="Barry K."/>
            <person name="Miller A.N."/>
            <person name="Grigoriev I.V."/>
            <person name="Debuchy R."/>
            <person name="Gladieux P."/>
            <person name="Hiltunen Thoren M."/>
            <person name="Johannesson H."/>
        </authorList>
    </citation>
    <scope>NUCLEOTIDE SEQUENCE</scope>
    <source>
        <strain evidence="2">PSN324</strain>
    </source>
</reference>
<comment type="caution">
    <text evidence="2">The sequence shown here is derived from an EMBL/GenBank/DDBJ whole genome shotgun (WGS) entry which is preliminary data.</text>
</comment>
<evidence type="ECO:0000256" key="1">
    <source>
        <dbReference type="SAM" id="Phobius"/>
    </source>
</evidence>
<feature type="transmembrane region" description="Helical" evidence="1">
    <location>
        <begin position="47"/>
        <end position="66"/>
    </location>
</feature>
<organism evidence="2 3">
    <name type="scientific">Cladorrhinum samala</name>
    <dbReference type="NCBI Taxonomy" id="585594"/>
    <lineage>
        <taxon>Eukaryota</taxon>
        <taxon>Fungi</taxon>
        <taxon>Dikarya</taxon>
        <taxon>Ascomycota</taxon>
        <taxon>Pezizomycotina</taxon>
        <taxon>Sordariomycetes</taxon>
        <taxon>Sordariomycetidae</taxon>
        <taxon>Sordariales</taxon>
        <taxon>Podosporaceae</taxon>
        <taxon>Cladorrhinum</taxon>
    </lineage>
</organism>
<keyword evidence="1" id="KW-1133">Transmembrane helix</keyword>
<dbReference type="AlphaFoldDB" id="A0AAV9H813"/>
<proteinExistence type="predicted"/>
<protein>
    <recommendedName>
        <fullName evidence="4">Secreted protein</fullName>
    </recommendedName>
</protein>
<feature type="transmembrane region" description="Helical" evidence="1">
    <location>
        <begin position="9"/>
        <end position="27"/>
    </location>
</feature>
<evidence type="ECO:0000313" key="2">
    <source>
        <dbReference type="EMBL" id="KAK4456672.1"/>
    </source>
</evidence>
<keyword evidence="1" id="KW-0472">Membrane</keyword>
<gene>
    <name evidence="2" type="ORF">QBC42DRAFT_280791</name>
</gene>
<keyword evidence="3" id="KW-1185">Reference proteome</keyword>
<evidence type="ECO:0000313" key="3">
    <source>
        <dbReference type="Proteomes" id="UP001321749"/>
    </source>
</evidence>
<dbReference type="EMBL" id="MU865179">
    <property type="protein sequence ID" value="KAK4456672.1"/>
    <property type="molecule type" value="Genomic_DNA"/>
</dbReference>
<sequence>MRRAGCDCFFFLFFFSSSFFENLYIILNTIQHNTYHRQTLPIIKVRVITLQTCILQMCIFGYSLFLSTIKDRHLRSTFLIPGEHRLVLGYFLIQ</sequence>
<name>A0AAV9H813_9PEZI</name>
<keyword evidence="1" id="KW-0812">Transmembrane</keyword>